<feature type="compositionally biased region" description="Polar residues" evidence="1">
    <location>
        <begin position="91"/>
        <end position="102"/>
    </location>
</feature>
<evidence type="ECO:0000313" key="3">
    <source>
        <dbReference type="Proteomes" id="UP001604336"/>
    </source>
</evidence>
<dbReference type="EMBL" id="JBFOLK010000003">
    <property type="protein sequence ID" value="KAL2523921.1"/>
    <property type="molecule type" value="Genomic_DNA"/>
</dbReference>
<feature type="compositionally biased region" description="Basic residues" evidence="1">
    <location>
        <begin position="24"/>
        <end position="35"/>
    </location>
</feature>
<sequence length="185" mass="20827">MPLNGKKLWPPIDREPLRPPAWHVPRRGRRQKKRRLQPEELVVNQRGGTSKMKKHGTVTMTCSICGLTGHNKRYHDKHDTPQQDWLGPDAASQTMSQKSASTAKGKLQPRRSKKSASTSTCEPAPPEFHFMPTPGFIPATSDMYTTIGPDPDVQLVGMENANLSELMNEVQSQSFYFDNMVDDLQ</sequence>
<comment type="caution">
    <text evidence="2">The sequence shown here is derived from an EMBL/GenBank/DDBJ whole genome shotgun (WGS) entry which is preliminary data.</text>
</comment>
<protein>
    <submittedName>
        <fullName evidence="2">Uncharacterized protein</fullName>
    </submittedName>
</protein>
<keyword evidence="3" id="KW-1185">Reference proteome</keyword>
<reference evidence="3" key="1">
    <citation type="submission" date="2024-07" db="EMBL/GenBank/DDBJ databases">
        <title>Two chromosome-level genome assemblies of Korean endemic species Abeliophyllum distichum and Forsythia ovata (Oleaceae).</title>
        <authorList>
            <person name="Jang H."/>
        </authorList>
    </citation>
    <scope>NUCLEOTIDE SEQUENCE [LARGE SCALE GENOMIC DNA]</scope>
</reference>
<accession>A0ABD1UFW0</accession>
<proteinExistence type="predicted"/>
<evidence type="ECO:0000313" key="2">
    <source>
        <dbReference type="EMBL" id="KAL2523921.1"/>
    </source>
</evidence>
<dbReference type="AlphaFoldDB" id="A0ABD1UFW0"/>
<organism evidence="2 3">
    <name type="scientific">Abeliophyllum distichum</name>
    <dbReference type="NCBI Taxonomy" id="126358"/>
    <lineage>
        <taxon>Eukaryota</taxon>
        <taxon>Viridiplantae</taxon>
        <taxon>Streptophyta</taxon>
        <taxon>Embryophyta</taxon>
        <taxon>Tracheophyta</taxon>
        <taxon>Spermatophyta</taxon>
        <taxon>Magnoliopsida</taxon>
        <taxon>eudicotyledons</taxon>
        <taxon>Gunneridae</taxon>
        <taxon>Pentapetalae</taxon>
        <taxon>asterids</taxon>
        <taxon>lamiids</taxon>
        <taxon>Lamiales</taxon>
        <taxon>Oleaceae</taxon>
        <taxon>Forsythieae</taxon>
        <taxon>Abeliophyllum</taxon>
    </lineage>
</organism>
<dbReference type="Proteomes" id="UP001604336">
    <property type="component" value="Unassembled WGS sequence"/>
</dbReference>
<gene>
    <name evidence="2" type="ORF">Adt_08975</name>
</gene>
<evidence type="ECO:0000256" key="1">
    <source>
        <dbReference type="SAM" id="MobiDB-lite"/>
    </source>
</evidence>
<feature type="region of interest" description="Disordered" evidence="1">
    <location>
        <begin position="1"/>
        <end position="54"/>
    </location>
</feature>
<name>A0ABD1UFW0_9LAMI</name>
<feature type="region of interest" description="Disordered" evidence="1">
    <location>
        <begin position="75"/>
        <end position="128"/>
    </location>
</feature>